<dbReference type="RefSeq" id="WP_137343059.1">
    <property type="nucleotide sequence ID" value="NZ_BSQH01000011.1"/>
</dbReference>
<reference evidence="1 2" key="1">
    <citation type="submission" date="2019-05" db="EMBL/GenBank/DDBJ databases">
        <title>Dyadobacter AR-3-8 sp. nov., isolated from arctic soil.</title>
        <authorList>
            <person name="Chaudhary D.K."/>
        </authorList>
    </citation>
    <scope>NUCLEOTIDE SEQUENCE [LARGE SCALE GENOMIC DNA]</scope>
    <source>
        <strain evidence="1 2">AR-3-8</strain>
    </source>
</reference>
<dbReference type="Proteomes" id="UP000304900">
    <property type="component" value="Unassembled WGS sequence"/>
</dbReference>
<gene>
    <name evidence="1" type="ORF">FDK13_26590</name>
</gene>
<dbReference type="PROSITE" id="PS51257">
    <property type="entry name" value="PROKAR_LIPOPROTEIN"/>
    <property type="match status" value="1"/>
</dbReference>
<dbReference type="EMBL" id="SZVO01000015">
    <property type="protein sequence ID" value="TKT88522.1"/>
    <property type="molecule type" value="Genomic_DNA"/>
</dbReference>
<proteinExistence type="predicted"/>
<evidence type="ECO:0000313" key="1">
    <source>
        <dbReference type="EMBL" id="TKT88522.1"/>
    </source>
</evidence>
<accession>A0A4U6CV39</accession>
<keyword evidence="2" id="KW-1185">Reference proteome</keyword>
<dbReference type="AlphaFoldDB" id="A0A4U6CV39"/>
<name>A0A4U6CV39_9BACT</name>
<sequence length="244" mass="27373">MKITFASSKILLSKLFPLLIILLVSGCTFERCENLLKADFSSATPGADPDLTLAGDPVGDQIWYSRERGPELKISSDKQLNYKSVYDSWPQYLGFYPKSVIIDRPIYYYWNATPSISGVPLIVFFGDGHFGAFGGIKYDTDGKVKIRASATDDDYVNLGSYTNGSAHTIWIRYDPSARSYRVKITPASGEAIDSGERPLIGTVPTESTYPAIYFRYPGEEDRYKGAQDSQYKIKFIYVNKKEPK</sequence>
<comment type="caution">
    <text evidence="1">The sequence shown here is derived from an EMBL/GenBank/DDBJ whole genome shotgun (WGS) entry which is preliminary data.</text>
</comment>
<organism evidence="1 2">
    <name type="scientific">Dyadobacter frigoris</name>
    <dbReference type="NCBI Taxonomy" id="2576211"/>
    <lineage>
        <taxon>Bacteria</taxon>
        <taxon>Pseudomonadati</taxon>
        <taxon>Bacteroidota</taxon>
        <taxon>Cytophagia</taxon>
        <taxon>Cytophagales</taxon>
        <taxon>Spirosomataceae</taxon>
        <taxon>Dyadobacter</taxon>
    </lineage>
</organism>
<evidence type="ECO:0000313" key="2">
    <source>
        <dbReference type="Proteomes" id="UP000304900"/>
    </source>
</evidence>
<protein>
    <submittedName>
        <fullName evidence="1">Uncharacterized protein</fullName>
    </submittedName>
</protein>